<dbReference type="SMART" id="SM00710">
    <property type="entry name" value="PbH1"/>
    <property type="match status" value="7"/>
</dbReference>
<dbReference type="InterPro" id="IPR006626">
    <property type="entry name" value="PbH1"/>
</dbReference>
<dbReference type="InterPro" id="IPR011050">
    <property type="entry name" value="Pectin_lyase_fold/virulence"/>
</dbReference>
<feature type="signal peptide" evidence="5">
    <location>
        <begin position="1"/>
        <end position="29"/>
    </location>
</feature>
<evidence type="ECO:0000313" key="7">
    <source>
        <dbReference type="EMBL" id="AEI66492.1"/>
    </source>
</evidence>
<evidence type="ECO:0000256" key="1">
    <source>
        <dbReference type="ARBA" id="ARBA00004613"/>
    </source>
</evidence>
<accession>F8CLG8</accession>
<dbReference type="SUPFAM" id="SSF51126">
    <property type="entry name" value="Pectin lyase-like"/>
    <property type="match status" value="1"/>
</dbReference>
<feature type="compositionally biased region" description="Low complexity" evidence="4">
    <location>
        <begin position="39"/>
        <end position="61"/>
    </location>
</feature>
<dbReference type="Gene3D" id="2.160.20.10">
    <property type="entry name" value="Single-stranded right-handed beta-helix, Pectin lyase-like"/>
    <property type="match status" value="2"/>
</dbReference>
<dbReference type="EMBL" id="CP002830">
    <property type="protein sequence ID" value="AEI66492.1"/>
    <property type="molecule type" value="Genomic_DNA"/>
</dbReference>
<proteinExistence type="predicted"/>
<protein>
    <submittedName>
        <fullName evidence="7">Putative lipoprotein</fullName>
    </submittedName>
</protein>
<dbReference type="GO" id="GO:0005576">
    <property type="term" value="C:extracellular region"/>
    <property type="evidence" value="ECO:0007669"/>
    <property type="project" value="UniProtKB-SubCell"/>
</dbReference>
<organism evidence="7 8">
    <name type="scientific">Myxococcus fulvus (strain ATCC BAA-855 / HW-1)</name>
    <dbReference type="NCBI Taxonomy" id="483219"/>
    <lineage>
        <taxon>Bacteria</taxon>
        <taxon>Pseudomonadati</taxon>
        <taxon>Myxococcota</taxon>
        <taxon>Myxococcia</taxon>
        <taxon>Myxococcales</taxon>
        <taxon>Cystobacterineae</taxon>
        <taxon>Myxococcaceae</taxon>
        <taxon>Myxococcus</taxon>
    </lineage>
</organism>
<dbReference type="InterPro" id="IPR039448">
    <property type="entry name" value="Beta_helix"/>
</dbReference>
<dbReference type="Proteomes" id="UP000000488">
    <property type="component" value="Chromosome"/>
</dbReference>
<evidence type="ECO:0000256" key="4">
    <source>
        <dbReference type="SAM" id="MobiDB-lite"/>
    </source>
</evidence>
<dbReference type="InterPro" id="IPR012334">
    <property type="entry name" value="Pectin_lyas_fold"/>
</dbReference>
<reference evidence="7 8" key="1">
    <citation type="journal article" date="2011" name="J. Bacteriol.">
        <title>Genome sequence of the halotolerant marine bacterium Myxococcus fulvus HW-1.</title>
        <authorList>
            <person name="Li Z.F."/>
            <person name="Li X."/>
            <person name="Liu H."/>
            <person name="Liu X."/>
            <person name="Han K."/>
            <person name="Wu Z.H."/>
            <person name="Hu W."/>
            <person name="Li F.F."/>
            <person name="Li Y.Z."/>
        </authorList>
    </citation>
    <scope>NUCLEOTIDE SEQUENCE [LARGE SCALE GENOMIC DNA]</scope>
    <source>
        <strain evidence="8">ATCC BAA-855 / HW-1</strain>
    </source>
</reference>
<keyword evidence="2" id="KW-0964">Secreted</keyword>
<dbReference type="STRING" id="483219.LILAB_22985"/>
<feature type="region of interest" description="Disordered" evidence="4">
    <location>
        <begin position="30"/>
        <end position="68"/>
    </location>
</feature>
<dbReference type="GO" id="GO:0016837">
    <property type="term" value="F:carbon-oxygen lyase activity, acting on polysaccharides"/>
    <property type="evidence" value="ECO:0007669"/>
    <property type="project" value="TreeGrafter"/>
</dbReference>
<dbReference type="eggNOG" id="COG3420">
    <property type="taxonomic scope" value="Bacteria"/>
</dbReference>
<evidence type="ECO:0000256" key="5">
    <source>
        <dbReference type="SAM" id="SignalP"/>
    </source>
</evidence>
<evidence type="ECO:0000256" key="3">
    <source>
        <dbReference type="ARBA" id="ARBA00022729"/>
    </source>
</evidence>
<dbReference type="InterPro" id="IPR052052">
    <property type="entry name" value="Polysaccharide_Lyase_9"/>
</dbReference>
<evidence type="ECO:0000256" key="2">
    <source>
        <dbReference type="ARBA" id="ARBA00022525"/>
    </source>
</evidence>
<dbReference type="PANTHER" id="PTHR40088:SF2">
    <property type="entry name" value="SECRETED SUGAR HYDROLASE"/>
    <property type="match status" value="1"/>
</dbReference>
<dbReference type="AlphaFoldDB" id="F8CLG8"/>
<comment type="subcellular location">
    <subcellularLocation>
        <location evidence="1">Secreted</location>
    </subcellularLocation>
</comment>
<dbReference type="PANTHER" id="PTHR40088">
    <property type="entry name" value="PECTATE LYASE (EUROFUNG)"/>
    <property type="match status" value="1"/>
</dbReference>
<keyword evidence="3 5" id="KW-0732">Signal</keyword>
<feature type="domain" description="Right handed beta helix" evidence="6">
    <location>
        <begin position="319"/>
        <end position="462"/>
    </location>
</feature>
<feature type="chain" id="PRO_5003374738" evidence="5">
    <location>
        <begin position="30"/>
        <end position="557"/>
    </location>
</feature>
<keyword evidence="7" id="KW-0449">Lipoprotein</keyword>
<evidence type="ECO:0000313" key="8">
    <source>
        <dbReference type="Proteomes" id="UP000000488"/>
    </source>
</evidence>
<gene>
    <name evidence="7" type="ordered locus">LILAB_22985</name>
</gene>
<dbReference type="PROSITE" id="PS51257">
    <property type="entry name" value="PROKAR_LIPOPROTEIN"/>
    <property type="match status" value="1"/>
</dbReference>
<dbReference type="Pfam" id="PF13229">
    <property type="entry name" value="Beta_helix"/>
    <property type="match status" value="1"/>
</dbReference>
<sequence length="557" mass="57316">MPLLMKIRHGNCLKLTFLATGLMVLGSTACSGSDSGGTPVPVESSAPRSVPAPAPAESSAPTRAFTTRPPVGVQAVAGTPVAALPNHSDHVNIEDPSPQPAVSATAMTTAAEAPVYTREWVVSTSGNDAGDGSAAQPLRTLNKAISLAGPGELIRVLPGTYAERVIIGDDAKPGTADAKITLQGEGGPRIVLGPGEHGLVQVRQPHWIIDGFDIDLEGQTPFAVTFEGDVTGSMLVNSDLHGGTGGGAVTTFNDATGAIIENNHIHDFVKTTGNEDSHGVVVQPTSRDITVRNNDIHDNSGDSVQCLGPEGFSDLPPAENLLVENNHFYANRENAVDIKTCYGVTLRNNRMHHFLPSSTARGDVVVIHYSASNVLVEDNEIYDGAKGIAVGGNHDGAMPTGVVIRRNRVYDMTESGGGEGTGIRLENSKGTLVVNNTVTRAATALIIGHGTGGPTESPVVRNNIFADALIAVNLGPMAPGMSVGNNLFPAGAQFKKDGEPVDLTVYQAATGDMTSRLGSADLGAAFAPGPMALDSGADVGIPFCGGGPDLGAVELGC</sequence>
<dbReference type="HOGENOM" id="CLU_033054_0_0_7"/>
<name>F8CLG8_MYXFH</name>
<evidence type="ECO:0000259" key="6">
    <source>
        <dbReference type="Pfam" id="PF13229"/>
    </source>
</evidence>
<dbReference type="KEGG" id="mfu:LILAB_22985"/>